<keyword evidence="13" id="KW-1185">Reference proteome</keyword>
<dbReference type="InterPro" id="IPR013947">
    <property type="entry name" value="Mediator_Med14"/>
</dbReference>
<accession>A0A9W6YZP6</accession>
<comment type="caution">
    <text evidence="12">The sequence shown here is derived from an EMBL/GenBank/DDBJ whole genome shotgun (WGS) entry which is preliminary data.</text>
</comment>
<dbReference type="AlphaFoldDB" id="A0A9W6YZP6"/>
<reference evidence="12" key="1">
    <citation type="submission" date="2023-04" db="EMBL/GenBank/DDBJ databases">
        <title>Ambrosiozyma monospora NBRC 1965.</title>
        <authorList>
            <person name="Ichikawa N."/>
            <person name="Sato H."/>
            <person name="Tonouchi N."/>
        </authorList>
    </citation>
    <scope>NUCLEOTIDE SEQUENCE</scope>
    <source>
        <strain evidence="12">NBRC 1965</strain>
    </source>
</reference>
<gene>
    <name evidence="12" type="ORF">Amon01_000559700</name>
</gene>
<proteinExistence type="inferred from homology"/>
<organism evidence="12 13">
    <name type="scientific">Ambrosiozyma monospora</name>
    <name type="common">Yeast</name>
    <name type="synonym">Endomycopsis monosporus</name>
    <dbReference type="NCBI Taxonomy" id="43982"/>
    <lineage>
        <taxon>Eukaryota</taxon>
        <taxon>Fungi</taxon>
        <taxon>Dikarya</taxon>
        <taxon>Ascomycota</taxon>
        <taxon>Saccharomycotina</taxon>
        <taxon>Pichiomycetes</taxon>
        <taxon>Pichiales</taxon>
        <taxon>Pichiaceae</taxon>
        <taxon>Ambrosiozyma</taxon>
    </lineage>
</organism>
<dbReference type="GO" id="GO:0003712">
    <property type="term" value="F:transcription coregulator activity"/>
    <property type="evidence" value="ECO:0007669"/>
    <property type="project" value="UniProtKB-UniRule"/>
</dbReference>
<sequence length="905" mass="102897">MALQEGLPPEFYNYTVKDGRVIFHVPNSFQCSISIADDSPDSNFFLVDFKLGFQSKDVQLIPKVTSLPRQTFHHLEKFANRELSKQNQQQQQQQPTSSTDNNNNGSVPVVTGSGENCLFSLFTLLHNYSTTCKLYQLHRHLIQLRMGIWKGHITHTYNAEKCFVVITYWLKRRSVKSTIEIGKFKDNELGFRWIKEGLLYTQHDLTLTCKDDGTINVETLLRSIIKTHIEIGINQIKHELMEKAENMDKLCTIGMNSQLILDLSHSKTVRFSIDGLSGDGYFQNPNPLMNMIATQINMDPRLTALGLLNLRLQTQLSELSSMLNAAGWINIESIRLNQHEMSKLDIDYASLKQKNLVGQLFNLKFYRRKDWPSGWFLTVGVSGYSSNVQWWCSRIKSYAGQWSLSWCESVKLPLTNSRETGYDYFSLLSLVKITTSKLLSNLIVKELEDKGCSLKMVDKENAHARRFVMANFNLDLEKQQDNTLIIINNKSLYNIPSAREALILSVSSSNDCLEILIYGKLQQELKLPNISFKDEHNNSIELEPNTSIFKIHSSVDLKEKLKHNGANGALNTTTGGSNGLFSSIMPSSSSSSLNEVSLMESSLSVLKRLSGLLSLLQFVSNDPSLIMSHVSLTKVTFQYGQLANESITLNVLSEGQDSILIELPESNPHLLCQEYLSTIISQDLSFRKIKELITYLKITLPFYKSILTLQKESDELFADFIKMNDKPDLKLSDLKLSPDHGFEVTSFKFELFKILYYKTVAKTNEKKMKMEKFKLNLKVELAHKSRRLSLKDSMYLISIEDGTTTSTANANNANSPADEAVKVLNDKVRSALLPYFRGLKTIPGIKDEVQNHNNGVQQPQHQHKPQQQQQRKVVPLRTAIACDYLSVERVVDELHAIVKKALFQW</sequence>
<evidence type="ECO:0000256" key="9">
    <source>
        <dbReference type="RuleBase" id="RU365082"/>
    </source>
</evidence>
<comment type="function">
    <text evidence="9">Component of the Mediator complex, a coactivator involved in the regulated transcription of nearly all RNA polymerase II-dependent genes. Mediator functions as a bridge to convey information from gene-specific regulatory proteins to the basal RNA polymerase II transcription machinery. Mediator is recruited to promoters by direct interactions with regulatory proteins and serves as a scaffold for the assembly of a functional preinitiation complex with RNA polymerase II and the general transcription factors.</text>
</comment>
<evidence type="ECO:0000256" key="4">
    <source>
        <dbReference type="ARBA" id="ARBA00023015"/>
    </source>
</evidence>
<evidence type="ECO:0000256" key="10">
    <source>
        <dbReference type="SAM" id="MobiDB-lite"/>
    </source>
</evidence>
<keyword evidence="4 9" id="KW-0805">Transcription regulation</keyword>
<evidence type="ECO:0000313" key="12">
    <source>
        <dbReference type="EMBL" id="GMG39763.1"/>
    </source>
</evidence>
<evidence type="ECO:0000256" key="1">
    <source>
        <dbReference type="ARBA" id="ARBA00004123"/>
    </source>
</evidence>
<dbReference type="InterPro" id="IPR055122">
    <property type="entry name" value="Med14_N"/>
</dbReference>
<feature type="compositionally biased region" description="Polar residues" evidence="10">
    <location>
        <begin position="95"/>
        <end position="106"/>
    </location>
</feature>
<feature type="region of interest" description="Disordered" evidence="10">
    <location>
        <begin position="83"/>
        <end position="106"/>
    </location>
</feature>
<keyword evidence="7 9" id="KW-0539">Nucleus</keyword>
<protein>
    <recommendedName>
        <fullName evidence="3 9">Mediator of RNA polymerase II transcription subunit 14</fullName>
    </recommendedName>
    <alternativeName>
        <fullName evidence="8 9">Mediator complex subunit 14</fullName>
    </alternativeName>
</protein>
<evidence type="ECO:0000256" key="7">
    <source>
        <dbReference type="ARBA" id="ARBA00023242"/>
    </source>
</evidence>
<evidence type="ECO:0000256" key="8">
    <source>
        <dbReference type="ARBA" id="ARBA00032007"/>
    </source>
</evidence>
<comment type="subunit">
    <text evidence="9">Component of the Mediator complex.</text>
</comment>
<keyword evidence="5 9" id="KW-0010">Activator</keyword>
<evidence type="ECO:0000256" key="5">
    <source>
        <dbReference type="ARBA" id="ARBA00023159"/>
    </source>
</evidence>
<dbReference type="PANTHER" id="PTHR12809">
    <property type="entry name" value="MEDIATOR COMPLEX SUBUNIT"/>
    <property type="match status" value="1"/>
</dbReference>
<evidence type="ECO:0000313" key="13">
    <source>
        <dbReference type="Proteomes" id="UP001165063"/>
    </source>
</evidence>
<evidence type="ECO:0000256" key="2">
    <source>
        <dbReference type="ARBA" id="ARBA00007813"/>
    </source>
</evidence>
<keyword evidence="6 9" id="KW-0804">Transcription</keyword>
<evidence type="ECO:0000259" key="11">
    <source>
        <dbReference type="Pfam" id="PF08638"/>
    </source>
</evidence>
<dbReference type="Pfam" id="PF08638">
    <property type="entry name" value="Med14"/>
    <property type="match status" value="1"/>
</dbReference>
<dbReference type="Proteomes" id="UP001165063">
    <property type="component" value="Unassembled WGS sequence"/>
</dbReference>
<comment type="similarity">
    <text evidence="2 9">Belongs to the Mediator complex subunit 14 family.</text>
</comment>
<dbReference type="OrthoDB" id="205099at2759"/>
<feature type="region of interest" description="Disordered" evidence="10">
    <location>
        <begin position="849"/>
        <end position="871"/>
    </location>
</feature>
<evidence type="ECO:0000256" key="6">
    <source>
        <dbReference type="ARBA" id="ARBA00023163"/>
    </source>
</evidence>
<dbReference type="GO" id="GO:0016592">
    <property type="term" value="C:mediator complex"/>
    <property type="evidence" value="ECO:0007669"/>
    <property type="project" value="UniProtKB-UniRule"/>
</dbReference>
<feature type="domain" description="Mediator complex subunit MED14 N-terminal" evidence="11">
    <location>
        <begin position="2"/>
        <end position="37"/>
    </location>
</feature>
<comment type="subcellular location">
    <subcellularLocation>
        <location evidence="1 9">Nucleus</location>
    </subcellularLocation>
</comment>
<dbReference type="GO" id="GO:0070847">
    <property type="term" value="C:core mediator complex"/>
    <property type="evidence" value="ECO:0007669"/>
    <property type="project" value="TreeGrafter"/>
</dbReference>
<dbReference type="EMBL" id="BSXU01003184">
    <property type="protein sequence ID" value="GMG39763.1"/>
    <property type="molecule type" value="Genomic_DNA"/>
</dbReference>
<feature type="compositionally biased region" description="Low complexity" evidence="10">
    <location>
        <begin position="857"/>
        <end position="870"/>
    </location>
</feature>
<evidence type="ECO:0000256" key="3">
    <source>
        <dbReference type="ARBA" id="ARBA00019619"/>
    </source>
</evidence>
<name>A0A9W6YZP6_AMBMO</name>
<dbReference type="GO" id="GO:0006357">
    <property type="term" value="P:regulation of transcription by RNA polymerase II"/>
    <property type="evidence" value="ECO:0007669"/>
    <property type="project" value="InterPro"/>
</dbReference>
<dbReference type="PANTHER" id="PTHR12809:SF2">
    <property type="entry name" value="MEDIATOR OF RNA POLYMERASE II TRANSCRIPTION SUBUNIT 14"/>
    <property type="match status" value="1"/>
</dbReference>